<dbReference type="InterPro" id="IPR025048">
    <property type="entry name" value="DUF3987"/>
</dbReference>
<protein>
    <submittedName>
        <fullName evidence="3">Primase-like protein</fullName>
    </submittedName>
</protein>
<organism evidence="3 4">
    <name type="scientific">Ancylomarina subtilis</name>
    <dbReference type="NCBI Taxonomy" id="1639035"/>
    <lineage>
        <taxon>Bacteria</taxon>
        <taxon>Pseudomonadati</taxon>
        <taxon>Bacteroidota</taxon>
        <taxon>Bacteroidia</taxon>
        <taxon>Marinilabiliales</taxon>
        <taxon>Marinifilaceae</taxon>
        <taxon>Ancylomarina</taxon>
    </lineage>
</organism>
<reference evidence="3 4" key="1">
    <citation type="submission" date="2019-02" db="EMBL/GenBank/DDBJ databases">
        <title>Genomic Encyclopedia of Type Strains, Phase IV (KMG-IV): sequencing the most valuable type-strain genomes for metagenomic binning, comparative biology and taxonomic classification.</title>
        <authorList>
            <person name="Goeker M."/>
        </authorList>
    </citation>
    <scope>NUCLEOTIDE SEQUENCE [LARGE SCALE GENOMIC DNA]</scope>
    <source>
        <strain evidence="3 4">DSM 28825</strain>
    </source>
</reference>
<proteinExistence type="predicted"/>
<dbReference type="RefSeq" id="WP_130305924.1">
    <property type="nucleotide sequence ID" value="NZ_SHKN01000001.1"/>
</dbReference>
<keyword evidence="4" id="KW-1185">Reference proteome</keyword>
<dbReference type="InterPro" id="IPR014819">
    <property type="entry name" value="PriCT_2"/>
</dbReference>
<accession>A0A4Q7VIM5</accession>
<evidence type="ECO:0000313" key="4">
    <source>
        <dbReference type="Proteomes" id="UP000293562"/>
    </source>
</evidence>
<name>A0A4Q7VIM5_9BACT</name>
<comment type="caution">
    <text evidence="3">The sequence shown here is derived from an EMBL/GenBank/DDBJ whole genome shotgun (WGS) entry which is preliminary data.</text>
</comment>
<dbReference type="AlphaFoldDB" id="A0A4Q7VIM5"/>
<dbReference type="GO" id="GO:0016817">
    <property type="term" value="F:hydrolase activity, acting on acid anhydrides"/>
    <property type="evidence" value="ECO:0007669"/>
    <property type="project" value="InterPro"/>
</dbReference>
<dbReference type="EMBL" id="SHKN01000001">
    <property type="protein sequence ID" value="RZT96010.1"/>
    <property type="molecule type" value="Genomic_DNA"/>
</dbReference>
<evidence type="ECO:0000259" key="2">
    <source>
        <dbReference type="Pfam" id="PF08707"/>
    </source>
</evidence>
<dbReference type="Pfam" id="PF08707">
    <property type="entry name" value="PriCT_2"/>
    <property type="match status" value="1"/>
</dbReference>
<sequence>MKKIFKPQEWLNIDDSTDSRKDVARYVSNPTKQITDPSTDAMPCVSDTDIEQITQRIESSQTDLTADYADWRDIGFALADELAESGRDYFHRLSRFNTDYASDDCNTQYDNCLKAKGHGITIKTLFHLAKSAGINISIPISSPNLGEVAEGRRGASVINSEVIFNTPNFPAHIYTQLPEILIQSTDMFQDATEKDVFLIGSIAVLSACLANIEGIYFDEPVSPHLYAFITAPAGSGKGKLKWAKAFGQEIHKHVVQQSMAEYEEFEREMEDYNNLNKTQRQGAEKPKQPKRKMFFIPANSSSSAFIQALADNDFKGLIFETEADTLAGTLKQEWGNFSDILRKAFHHESTNMFRRKDNEHIEIEDPHLAIALSGTPKQVHNMMPDVENGLFSRFLYYAFEDYSDFKNPFISHRSVNYVAFFEEKGKRIFELNQMLSQEPKPISFKFSQEQGVDFTEQFKVLFTRNKMMVGNDFNANSRRLGLVTFRIAMVLSALRILETGDISNPIICTQTDYQTALGIVFTLEKHALAVFQNLPNNKLKGAKLKFFDTLPEEFNRQGYLETANKLGIKDKTAEKYITQFREANLLTHEHNAYTKNE</sequence>
<feature type="coiled-coil region" evidence="1">
    <location>
        <begin position="255"/>
        <end position="282"/>
    </location>
</feature>
<evidence type="ECO:0000313" key="3">
    <source>
        <dbReference type="EMBL" id="RZT96010.1"/>
    </source>
</evidence>
<keyword evidence="1" id="KW-0175">Coiled coil</keyword>
<dbReference type="OrthoDB" id="1522635at2"/>
<feature type="domain" description="Primase C-terminal 2" evidence="2">
    <location>
        <begin position="58"/>
        <end position="129"/>
    </location>
</feature>
<evidence type="ECO:0000256" key="1">
    <source>
        <dbReference type="SAM" id="Coils"/>
    </source>
</evidence>
<dbReference type="Pfam" id="PF13148">
    <property type="entry name" value="DUF3987"/>
    <property type="match status" value="1"/>
</dbReference>
<gene>
    <name evidence="3" type="ORF">EV201_0639</name>
</gene>
<dbReference type="Proteomes" id="UP000293562">
    <property type="component" value="Unassembled WGS sequence"/>
</dbReference>